<dbReference type="InterPro" id="IPR006494">
    <property type="entry name" value="PST_A"/>
</dbReference>
<reference evidence="2" key="1">
    <citation type="submission" date="2016-08" db="EMBL/GenBank/DDBJ databases">
        <authorList>
            <consortium name="Pathogen Informatics"/>
        </authorList>
    </citation>
    <scope>NUCLEOTIDE SEQUENCE</scope>
    <source>
        <strain evidence="2">DS</strain>
    </source>
</reference>
<protein>
    <submittedName>
        <fullName evidence="2">Lysophospholipase, putative</fullName>
    </submittedName>
</protein>
<dbReference type="PANTHER" id="PTHR11614">
    <property type="entry name" value="PHOSPHOLIPASE-RELATED"/>
    <property type="match status" value="1"/>
</dbReference>
<dbReference type="InterPro" id="IPR051044">
    <property type="entry name" value="MAG_DAG_Lipase"/>
</dbReference>
<dbReference type="SUPFAM" id="SSF53474">
    <property type="entry name" value="alpha/beta-Hydrolases"/>
    <property type="match status" value="1"/>
</dbReference>
<dbReference type="InterPro" id="IPR029058">
    <property type="entry name" value="AB_hydrolase_fold"/>
</dbReference>
<dbReference type="Proteomes" id="UP000507536">
    <property type="component" value="Unassembled WGS sequence"/>
</dbReference>
<sequence>MMKEIELNNDESMDKTCNLDGNPKVGWLCNKHGLLLKTYRWLSKNAAGIILLIHGYRFHIRLTFMRTNLKIPNHNESFVVDSNTYYIYKDSWIEKFNQSGYSVYGIDLQGHGESQSWKNVNGDFSRFDDLVDDVIQYMNQIHDEISNENQTDGESYDIVSTKKKRLPMYIIGYSMGANIALRILQLLNKEKEDKIKTYNSNNYKKCSIMLNNSTDVNEIDNDMHNMNNSKYGDPGTSSGSTSATISGIVSTSGKHEGCYNDLDKFNIKGCISLSGMIRIKLKYDPGNKSYTYFYLPIINFLSYILPNLQNLLEPHNEKSGYFSNICKYYIFRNINGKKYKYMYELAKATVTLDYNINYMPKDIPLLFVHSQDDSICSYEWAVAFYNKVNVSKKELYPVDGMDHNITTNPGNEEILKKVIDWISDVRSNDEDGKENEL</sequence>
<evidence type="ECO:0000313" key="2">
    <source>
        <dbReference type="EMBL" id="SCL89271.1"/>
    </source>
</evidence>
<feature type="domain" description="Serine aminopeptidase S33" evidence="1">
    <location>
        <begin position="92"/>
        <end position="186"/>
    </location>
</feature>
<dbReference type="Gene3D" id="3.40.50.1820">
    <property type="entry name" value="alpha/beta hydrolase"/>
    <property type="match status" value="2"/>
</dbReference>
<dbReference type="AlphaFoldDB" id="A0A1C6WM23"/>
<name>A0A1C6WM23_PLACE</name>
<accession>A0A1C6WM23</accession>
<evidence type="ECO:0000259" key="1">
    <source>
        <dbReference type="Pfam" id="PF12146"/>
    </source>
</evidence>
<dbReference type="NCBIfam" id="TIGR01607">
    <property type="entry name" value="PST-A"/>
    <property type="match status" value="1"/>
</dbReference>
<dbReference type="Pfam" id="PF12146">
    <property type="entry name" value="Hydrolase_4"/>
    <property type="match status" value="1"/>
</dbReference>
<organism evidence="2">
    <name type="scientific">Plasmodium chabaudi adami</name>
    <dbReference type="NCBI Taxonomy" id="5826"/>
    <lineage>
        <taxon>Eukaryota</taxon>
        <taxon>Sar</taxon>
        <taxon>Alveolata</taxon>
        <taxon>Apicomplexa</taxon>
        <taxon>Aconoidasida</taxon>
        <taxon>Haemosporida</taxon>
        <taxon>Plasmodiidae</taxon>
        <taxon>Plasmodium</taxon>
        <taxon>Plasmodium (Vinckeia)</taxon>
    </lineage>
</organism>
<dbReference type="EMBL" id="FMIN01000327">
    <property type="protein sequence ID" value="SCL89271.1"/>
    <property type="molecule type" value="Genomic_DNA"/>
</dbReference>
<proteinExistence type="predicted"/>
<gene>
    <name evidence="2" type="ORF">PCHDS_000525400</name>
</gene>
<dbReference type="InterPro" id="IPR022742">
    <property type="entry name" value="Hydrolase_4"/>
</dbReference>